<evidence type="ECO:0000256" key="2">
    <source>
        <dbReference type="ARBA" id="ARBA00022722"/>
    </source>
</evidence>
<dbReference type="GO" id="GO:0004519">
    <property type="term" value="F:endonuclease activity"/>
    <property type="evidence" value="ECO:0007669"/>
    <property type="project" value="UniProtKB-KW"/>
</dbReference>
<comment type="caution">
    <text evidence="7">The sequence shown here is derived from an EMBL/GenBank/DDBJ whole genome shotgun (WGS) entry which is preliminary data.</text>
</comment>
<keyword evidence="1" id="KW-1277">Toxin-antitoxin system</keyword>
<evidence type="ECO:0000256" key="1">
    <source>
        <dbReference type="ARBA" id="ARBA00022649"/>
    </source>
</evidence>
<dbReference type="EMBL" id="PGCK01000012">
    <property type="protein sequence ID" value="MCD1296011.1"/>
    <property type="molecule type" value="Genomic_DNA"/>
</dbReference>
<protein>
    <submittedName>
        <fullName evidence="7">Type II toxin-antitoxin system HicA family toxin</fullName>
    </submittedName>
</protein>
<dbReference type="Gene3D" id="3.30.920.30">
    <property type="entry name" value="Hypothetical protein"/>
    <property type="match status" value="1"/>
</dbReference>
<dbReference type="Pfam" id="PF07927">
    <property type="entry name" value="HicA_toxin"/>
    <property type="match status" value="1"/>
</dbReference>
<dbReference type="SUPFAM" id="SSF54786">
    <property type="entry name" value="YcfA/nrd intein domain"/>
    <property type="match status" value="1"/>
</dbReference>
<proteinExistence type="predicted"/>
<keyword evidence="4" id="KW-0378">Hydrolase</keyword>
<reference evidence="7 8" key="1">
    <citation type="submission" date="2017-11" db="EMBL/GenBank/DDBJ databases">
        <title>Isolation and Characterization of Family Methanocellaceae Species from Potential Methane Hydrate Area Offshore Southwestern Taiwan.</title>
        <authorList>
            <person name="Zhang W.-L."/>
            <person name="Chen W.-C."/>
            <person name="Lai M.-C."/>
            <person name="Chen S.-C."/>
        </authorList>
    </citation>
    <scope>NUCLEOTIDE SEQUENCE [LARGE SCALE GENOMIC DNA]</scope>
    <source>
        <strain evidence="7 8">CWC-04</strain>
    </source>
</reference>
<keyword evidence="5" id="KW-0694">RNA-binding</keyword>
<dbReference type="Proteomes" id="UP001320159">
    <property type="component" value="Unassembled WGS sequence"/>
</dbReference>
<name>A0AAP2RE54_9EURY</name>
<accession>A0AAP2RE54</accession>
<keyword evidence="6" id="KW-0346">Stress response</keyword>
<evidence type="ECO:0000313" key="7">
    <source>
        <dbReference type="EMBL" id="MCD1296011.1"/>
    </source>
</evidence>
<dbReference type="InterPro" id="IPR012933">
    <property type="entry name" value="HicA_mRNA_interferase"/>
</dbReference>
<dbReference type="InterPro" id="IPR038570">
    <property type="entry name" value="HicA_sf"/>
</dbReference>
<evidence type="ECO:0000313" key="8">
    <source>
        <dbReference type="Proteomes" id="UP001320159"/>
    </source>
</evidence>
<organism evidence="7 8">
    <name type="scientific">Methanooceanicella nereidis</name>
    <dbReference type="NCBI Taxonomy" id="2052831"/>
    <lineage>
        <taxon>Archaea</taxon>
        <taxon>Methanobacteriati</taxon>
        <taxon>Methanobacteriota</taxon>
        <taxon>Stenosarchaea group</taxon>
        <taxon>Methanomicrobia</taxon>
        <taxon>Methanocellales</taxon>
        <taxon>Methanocellaceae</taxon>
        <taxon>Methanooceanicella</taxon>
    </lineage>
</organism>
<evidence type="ECO:0000256" key="5">
    <source>
        <dbReference type="ARBA" id="ARBA00022884"/>
    </source>
</evidence>
<keyword evidence="8" id="KW-1185">Reference proteome</keyword>
<dbReference type="RefSeq" id="WP_230742874.1">
    <property type="nucleotide sequence ID" value="NZ_PGCK01000012.1"/>
</dbReference>
<keyword evidence="3" id="KW-0255">Endonuclease</keyword>
<dbReference type="AlphaFoldDB" id="A0AAP2RE54"/>
<keyword evidence="2" id="KW-0540">Nuclease</keyword>
<evidence type="ECO:0000256" key="6">
    <source>
        <dbReference type="ARBA" id="ARBA00023016"/>
    </source>
</evidence>
<gene>
    <name evidence="7" type="ORF">CUJ83_13490</name>
</gene>
<dbReference type="GO" id="GO:0016787">
    <property type="term" value="F:hydrolase activity"/>
    <property type="evidence" value="ECO:0007669"/>
    <property type="project" value="UniProtKB-KW"/>
</dbReference>
<dbReference type="GO" id="GO:0003729">
    <property type="term" value="F:mRNA binding"/>
    <property type="evidence" value="ECO:0007669"/>
    <property type="project" value="InterPro"/>
</dbReference>
<evidence type="ECO:0000256" key="3">
    <source>
        <dbReference type="ARBA" id="ARBA00022759"/>
    </source>
</evidence>
<sequence>MPRLPVVSGYDAVRLLEKIGYQKVRQKGSHLTLKKLTVTGEHSIQVPLHDELDKGTLNSILTRVSERNIVEKEKLVELLSGN</sequence>
<evidence type="ECO:0000256" key="4">
    <source>
        <dbReference type="ARBA" id="ARBA00022801"/>
    </source>
</evidence>